<dbReference type="InParanoid" id="Q7UU88"/>
<reference evidence="1 2" key="1">
    <citation type="journal article" date="2003" name="Proc. Natl. Acad. Sci. U.S.A.">
        <title>Complete genome sequence of the marine planctomycete Pirellula sp. strain 1.</title>
        <authorList>
            <person name="Gloeckner F.O."/>
            <person name="Kube M."/>
            <person name="Bauer M."/>
            <person name="Teeling H."/>
            <person name="Lombardot T."/>
            <person name="Ludwig W."/>
            <person name="Gade D."/>
            <person name="Beck A."/>
            <person name="Borzym K."/>
            <person name="Heitmann K."/>
            <person name="Rabus R."/>
            <person name="Schlesner H."/>
            <person name="Amann R."/>
            <person name="Reinhardt R."/>
        </authorList>
    </citation>
    <scope>NUCLEOTIDE SEQUENCE [LARGE SCALE GENOMIC DNA]</scope>
    <source>
        <strain evidence="2">DSM 10527 / NCIMB 13988 / SH1</strain>
    </source>
</reference>
<dbReference type="Proteomes" id="UP000001025">
    <property type="component" value="Chromosome"/>
</dbReference>
<accession>Q7UU88</accession>
<sequence>MVVDEATSLVLKDSLPHPRRILVRNESWPRPLQPFGFIRWLRSGDVVEYEVDRVLGD</sequence>
<dbReference type="EnsemblBacteria" id="CAD73194">
    <property type="protein sequence ID" value="CAD73194"/>
    <property type="gene ID" value="RB3436"/>
</dbReference>
<protein>
    <submittedName>
        <fullName evidence="1">Uncharacterized protein</fullName>
    </submittedName>
</protein>
<dbReference type="AlphaFoldDB" id="Q7UU88"/>
<dbReference type="EMBL" id="BX294138">
    <property type="protein sequence ID" value="CAD73194.1"/>
    <property type="molecule type" value="Genomic_DNA"/>
</dbReference>
<dbReference type="KEGG" id="rba:RB3436"/>
<proteinExistence type="predicted"/>
<keyword evidence="2" id="KW-1185">Reference proteome</keyword>
<gene>
    <name evidence="1" type="ordered locus">RB3436</name>
</gene>
<evidence type="ECO:0000313" key="1">
    <source>
        <dbReference type="EMBL" id="CAD73194.1"/>
    </source>
</evidence>
<organism evidence="1 2">
    <name type="scientific">Rhodopirellula baltica (strain DSM 10527 / NCIMB 13988 / SH1)</name>
    <dbReference type="NCBI Taxonomy" id="243090"/>
    <lineage>
        <taxon>Bacteria</taxon>
        <taxon>Pseudomonadati</taxon>
        <taxon>Planctomycetota</taxon>
        <taxon>Planctomycetia</taxon>
        <taxon>Pirellulales</taxon>
        <taxon>Pirellulaceae</taxon>
        <taxon>Rhodopirellula</taxon>
    </lineage>
</organism>
<evidence type="ECO:0000313" key="2">
    <source>
        <dbReference type="Proteomes" id="UP000001025"/>
    </source>
</evidence>
<dbReference type="HOGENOM" id="CLU_2993683_0_0_0"/>
<name>Q7UU88_RHOBA</name>